<feature type="compositionally biased region" description="Polar residues" evidence="1">
    <location>
        <begin position="283"/>
        <end position="296"/>
    </location>
</feature>
<dbReference type="PANTHER" id="PTHR35788">
    <property type="entry name" value="EXPORTED PROTEIN-RELATED"/>
    <property type="match status" value="1"/>
</dbReference>
<gene>
    <name evidence="2" type="ORF">J2Z18_000776</name>
</gene>
<comment type="caution">
    <text evidence="2">The sequence shown here is derived from an EMBL/GenBank/DDBJ whole genome shotgun (WGS) entry which is preliminary data.</text>
</comment>
<dbReference type="PANTHER" id="PTHR35788:SF1">
    <property type="entry name" value="EXPORTED PROTEIN"/>
    <property type="match status" value="1"/>
</dbReference>
<evidence type="ECO:0000313" key="2">
    <source>
        <dbReference type="EMBL" id="MBP1891704.1"/>
    </source>
</evidence>
<reference evidence="2 3" key="1">
    <citation type="submission" date="2021-03" db="EMBL/GenBank/DDBJ databases">
        <title>Genomic Encyclopedia of Type Strains, Phase IV (KMG-IV): sequencing the most valuable type-strain genomes for metagenomic binning, comparative biology and taxonomic classification.</title>
        <authorList>
            <person name="Goeker M."/>
        </authorList>
    </citation>
    <scope>NUCLEOTIDE SEQUENCE [LARGE SCALE GENOMIC DNA]</scope>
    <source>
        <strain evidence="2 3">DSM 15596</strain>
    </source>
</reference>
<dbReference type="Pfam" id="PF04294">
    <property type="entry name" value="VanW"/>
    <property type="match status" value="1"/>
</dbReference>
<dbReference type="InterPro" id="IPR007391">
    <property type="entry name" value="Vancomycin_resist_VanW"/>
</dbReference>
<protein>
    <submittedName>
        <fullName evidence="2">Vancomycin resistance protein VanW</fullName>
    </submittedName>
</protein>
<accession>A0ABS4F647</accession>
<dbReference type="EMBL" id="JAGGKI010000002">
    <property type="protein sequence ID" value="MBP1891704.1"/>
    <property type="molecule type" value="Genomic_DNA"/>
</dbReference>
<sequence length="306" mass="35735">MKPVKRSKLRLWAGKQYFTCRRYWEWLKQGRRGMARIRSSEPLHYPVFKHRTPLMRRLKDVDMWYQHNKVINLRLAVRRLDGLLIRPGETMSYWKMIGRPTRRKGYVDGMVLFYGGFRAGIGGGLCQLSNLIYWMTLHTPLQVTERHRHSYDVFPDSGRTQPFGSGATCAYNYLDLQIYNPTEDIYQLSVYVSDEELIGEWRCTAQPLYRYQVYEREHRITQEAWGGYARHNVIGRKVFSREGELLDDEWITENHALMMYSPLLAQNAEDTESTEKAQAAQTAENTGKAQAAQTAENTEKATIFTG</sequence>
<evidence type="ECO:0000256" key="1">
    <source>
        <dbReference type="SAM" id="MobiDB-lite"/>
    </source>
</evidence>
<organism evidence="2 3">
    <name type="scientific">Paenibacillus lactis</name>
    <dbReference type="NCBI Taxonomy" id="228574"/>
    <lineage>
        <taxon>Bacteria</taxon>
        <taxon>Bacillati</taxon>
        <taxon>Bacillota</taxon>
        <taxon>Bacilli</taxon>
        <taxon>Bacillales</taxon>
        <taxon>Paenibacillaceae</taxon>
        <taxon>Paenibacillus</taxon>
    </lineage>
</organism>
<proteinExistence type="predicted"/>
<feature type="region of interest" description="Disordered" evidence="1">
    <location>
        <begin position="283"/>
        <end position="306"/>
    </location>
</feature>
<evidence type="ECO:0000313" key="3">
    <source>
        <dbReference type="Proteomes" id="UP000706926"/>
    </source>
</evidence>
<keyword evidence="3" id="KW-1185">Reference proteome</keyword>
<name>A0ABS4F647_9BACL</name>
<dbReference type="Proteomes" id="UP000706926">
    <property type="component" value="Unassembled WGS sequence"/>
</dbReference>
<dbReference type="InterPro" id="IPR052913">
    <property type="entry name" value="Glycopeptide_resist_protein"/>
</dbReference>